<keyword evidence="7" id="KW-0862">Zinc</keyword>
<evidence type="ECO:0000256" key="3">
    <source>
        <dbReference type="ARBA" id="ARBA00022679"/>
    </source>
</evidence>
<evidence type="ECO:0000256" key="4">
    <source>
        <dbReference type="ARBA" id="ARBA00022723"/>
    </source>
</evidence>
<dbReference type="Pfam" id="PF00622">
    <property type="entry name" value="SPRY"/>
    <property type="match status" value="1"/>
</dbReference>
<comment type="catalytic activity">
    <reaction evidence="1">
        <text>S-ubiquitinyl-[E2 ubiquitin-conjugating enzyme]-L-cysteine + [acceptor protein]-L-lysine = [E2 ubiquitin-conjugating enzyme]-L-cysteine + N(6)-ubiquitinyl-[acceptor protein]-L-lysine.</text>
        <dbReference type="EC" id="2.3.2.27"/>
    </reaction>
</comment>
<dbReference type="Proteomes" id="UP000075883">
    <property type="component" value="Unassembled WGS sequence"/>
</dbReference>
<proteinExistence type="predicted"/>
<reference evidence="12" key="2">
    <citation type="submission" date="2020-05" db="UniProtKB">
        <authorList>
            <consortium name="EnsemblMetazoa"/>
        </authorList>
    </citation>
    <scope>IDENTIFICATION</scope>
    <source>
        <strain evidence="12">A-37</strain>
    </source>
</reference>
<dbReference type="InterPro" id="IPR043136">
    <property type="entry name" value="B30.2/SPRY_sf"/>
</dbReference>
<evidence type="ECO:0000256" key="8">
    <source>
        <dbReference type="PROSITE-ProRule" id="PRU00175"/>
    </source>
</evidence>
<feature type="domain" description="B30.2/SPRY" evidence="11">
    <location>
        <begin position="49"/>
        <end position="229"/>
    </location>
</feature>
<dbReference type="Pfam" id="PF13920">
    <property type="entry name" value="zf-C3HC4_3"/>
    <property type="match status" value="1"/>
</dbReference>
<sequence length="1486" mass="166214">MDFLSAVANIFDGDCTVTIGGKKDCDRERQFVLSEFIAEIGMWLDEKLNDHPFDPHPSHELVEGRLGPRRTVFDVTDDGSILISKDKLTLQSQNAFPTVKANCCVYSGRWMYEVQLRSKGVMQIGWCSAHCKFTQDTGVGDTRYSYGLDGSKQRIWHVYTQKYGPFWRSGDIFGVCVDMDAGRIEYYRNGAPLGEAFKDIERGPGLALYPAVSLAFNDSLTANFGGSPFKHPVERYKPLQEAPNIALYQADCLLKYLVNLSGAISQHARVSNGGQKVSTTLGGGAVTPETMYMLLAACLIERIAPLLGNSYVVEDKVFSYIRGMCVLRSNSHGGKHEAPTQPGAPESTLGTFLTLLWTYLEQEEMKLFLKKLLNYLANTYKETPVDLEYEKQRKIIVILTCVCNHPATRKYLLEYKFFKKNCLPLFLYTKPPDESTLEQLLPDDHIWTEGLGGSKETYLAACERLKAHTSVLYTLQKNLIHILMNNGDGNETNSPSSRRIFVAKVRKFVMENNVELRGLYSSTTQPAIGLSFLCTLLDVAKTLWEDECDHGGLTDKSVAPTIDCRFFYDGTFKYSNLDRIGGVLSYLRKHFRSQLIDALGPDHPSVVSVDQPSDLRSEIAAFNVFLDSAMFLVSGGPSTAYSLVSRAANSIPDRHQQSTQHSMNGVDDGVSTTVAPGQPSPKCTAGAIGCGPLDSYRAVCELLDCCVIFYNAVAHKYVVMIADLRDNITHLSDILLETKSNCDEVMHNLEELKRCTIGGMGSSSQGQKSHEELLNELEARFGQRKSIFAKRSMELARKQAWYRSVALGTHRRRLLCWLLGIIFETLHTFSTDEILFAFLPETYINVTPILLDTVLDFSFHDTAIQHDLAADTDLIRSSANFLAKHLADPRVILASCKDALIQALGSLTCHEAGIRALESATTENQHALVRALLRPYENRAWGQSNWLLLRFWLGDGFAYRESRPPCVWQAGKDAAAAQRSLGLYRSRAKNGSHTGLLHLIAPACPSKHFQHLISETLSKDEPYCTTFLNSVLSQLNWAFSEFIHILQDIQNISQRDEQLVIETKQLKICSMCFELTVSLMRALEMIVTITPSLLQDATRANSEIILSRICQLAIQVLSRVTVPPGCFQHVMDLCLPDLSNVTHFAIISAAIGMLLALMRHELGSSTECITKIPRISKYLLTDTSFHIASLEYALGEVKTPITNSNGEAPRGNFDPKMRAHIDPLTNEVRVPSPFRKAGAGGGSVGMKEIIPDPPIIKFNMADYPSHVLAEEVGQIARLIEILQLRQTLLSEITILSEDSLCPICYAKSNSAAFDPCQHQSCETCIMQHLMNSKQCFYCKILITRVTRQDGAIIYEACNTPPAPPPSTVPRMEVSPIVLTSSTPMGSNDQETDGHEIHIFKLFLIVKTGPYLPTTEKSSIQIDYRLDSAFHPLELDENAYRFLGHHIRNFMDHHRYHITVLGVAFVLHFRFQFVVYITRTDHILKWR</sequence>
<dbReference type="InterPro" id="IPR013320">
    <property type="entry name" value="ConA-like_dom_sf"/>
</dbReference>
<feature type="transmembrane region" description="Helical" evidence="9">
    <location>
        <begin position="1455"/>
        <end position="1476"/>
    </location>
</feature>
<evidence type="ECO:0000256" key="1">
    <source>
        <dbReference type="ARBA" id="ARBA00000900"/>
    </source>
</evidence>
<evidence type="ECO:0000259" key="10">
    <source>
        <dbReference type="PROSITE" id="PS50089"/>
    </source>
</evidence>
<accession>A0A182MM67</accession>
<dbReference type="GO" id="GO:0016567">
    <property type="term" value="P:protein ubiquitination"/>
    <property type="evidence" value="ECO:0007669"/>
    <property type="project" value="UniProtKB-ARBA"/>
</dbReference>
<dbReference type="PANTHER" id="PTHR13363:SF5">
    <property type="entry name" value="E3 UBIQUITIN-PROTEIN LIGASE RNF123"/>
    <property type="match status" value="1"/>
</dbReference>
<evidence type="ECO:0000313" key="13">
    <source>
        <dbReference type="Proteomes" id="UP000075883"/>
    </source>
</evidence>
<organism evidence="12 13">
    <name type="scientific">Anopheles culicifacies</name>
    <dbReference type="NCBI Taxonomy" id="139723"/>
    <lineage>
        <taxon>Eukaryota</taxon>
        <taxon>Metazoa</taxon>
        <taxon>Ecdysozoa</taxon>
        <taxon>Arthropoda</taxon>
        <taxon>Hexapoda</taxon>
        <taxon>Insecta</taxon>
        <taxon>Pterygota</taxon>
        <taxon>Neoptera</taxon>
        <taxon>Endopterygota</taxon>
        <taxon>Diptera</taxon>
        <taxon>Nematocera</taxon>
        <taxon>Culicoidea</taxon>
        <taxon>Culicidae</taxon>
        <taxon>Anophelinae</taxon>
        <taxon>Anopheles</taxon>
        <taxon>culicifacies species complex</taxon>
    </lineage>
</organism>
<keyword evidence="5 8" id="KW-0863">Zinc-finger</keyword>
<dbReference type="GO" id="GO:0051603">
    <property type="term" value="P:proteolysis involved in protein catabolic process"/>
    <property type="evidence" value="ECO:0007669"/>
    <property type="project" value="TreeGrafter"/>
</dbReference>
<dbReference type="FunFam" id="3.30.40.10:FF:000133">
    <property type="entry name" value="E3 ubiquitin-protein ligase RNF123"/>
    <property type="match status" value="1"/>
</dbReference>
<dbReference type="FunFam" id="2.60.120.920:FF:000064">
    <property type="entry name" value="AGAP009295-PA-like protein"/>
    <property type="match status" value="1"/>
</dbReference>
<dbReference type="CDD" id="cd12882">
    <property type="entry name" value="SPRY_RNF123"/>
    <property type="match status" value="1"/>
</dbReference>
<dbReference type="InterPro" id="IPR001841">
    <property type="entry name" value="Znf_RING"/>
</dbReference>
<dbReference type="EMBL" id="AXCM01001007">
    <property type="status" value="NOT_ANNOTATED_CDS"/>
    <property type="molecule type" value="Genomic_DNA"/>
</dbReference>
<dbReference type="PANTHER" id="PTHR13363">
    <property type="entry name" value="RING FINGER AND SRY DOMAIN-CONTAINING"/>
    <property type="match status" value="1"/>
</dbReference>
<evidence type="ECO:0000259" key="11">
    <source>
        <dbReference type="PROSITE" id="PS50188"/>
    </source>
</evidence>
<dbReference type="CDD" id="cd16541">
    <property type="entry name" value="RING-HC_RNF123"/>
    <property type="match status" value="1"/>
</dbReference>
<evidence type="ECO:0000313" key="12">
    <source>
        <dbReference type="EnsemblMetazoa" id="ACUA021626-PA"/>
    </source>
</evidence>
<keyword evidence="9" id="KW-0812">Transmembrane</keyword>
<feature type="domain" description="RING-type" evidence="10">
    <location>
        <begin position="1301"/>
        <end position="1339"/>
    </location>
</feature>
<dbReference type="InterPro" id="IPR001870">
    <property type="entry name" value="B30.2/SPRY"/>
</dbReference>
<dbReference type="STRING" id="139723.A0A182MM67"/>
<keyword evidence="3" id="KW-0808">Transferase</keyword>
<evidence type="ECO:0000256" key="7">
    <source>
        <dbReference type="ARBA" id="ARBA00022833"/>
    </source>
</evidence>
<dbReference type="PROSITE" id="PS50089">
    <property type="entry name" value="ZF_RING_2"/>
    <property type="match status" value="1"/>
</dbReference>
<evidence type="ECO:0000256" key="5">
    <source>
        <dbReference type="ARBA" id="ARBA00022771"/>
    </source>
</evidence>
<dbReference type="GO" id="GO:0061630">
    <property type="term" value="F:ubiquitin protein ligase activity"/>
    <property type="evidence" value="ECO:0007669"/>
    <property type="project" value="UniProtKB-EC"/>
</dbReference>
<dbReference type="EnsemblMetazoa" id="ACUA021626-RA">
    <property type="protein sequence ID" value="ACUA021626-PA"/>
    <property type="gene ID" value="ACUA021626"/>
</dbReference>
<keyword evidence="6" id="KW-0833">Ubl conjugation pathway</keyword>
<keyword evidence="13" id="KW-1185">Reference proteome</keyword>
<dbReference type="SMART" id="SM00449">
    <property type="entry name" value="SPRY"/>
    <property type="match status" value="1"/>
</dbReference>
<dbReference type="InterPro" id="IPR057987">
    <property type="entry name" value="TPR_RNF123/RKP"/>
</dbReference>
<reference evidence="13" key="1">
    <citation type="submission" date="2013-09" db="EMBL/GenBank/DDBJ databases">
        <title>The Genome Sequence of Anopheles culicifacies species A.</title>
        <authorList>
            <consortium name="The Broad Institute Genomics Platform"/>
            <person name="Neafsey D.E."/>
            <person name="Besansky N."/>
            <person name="Howell P."/>
            <person name="Walton C."/>
            <person name="Young S.K."/>
            <person name="Zeng Q."/>
            <person name="Gargeya S."/>
            <person name="Fitzgerald M."/>
            <person name="Haas B."/>
            <person name="Abouelleil A."/>
            <person name="Allen A.W."/>
            <person name="Alvarado L."/>
            <person name="Arachchi H.M."/>
            <person name="Berlin A.M."/>
            <person name="Chapman S.B."/>
            <person name="Gainer-Dewar J."/>
            <person name="Goldberg J."/>
            <person name="Griggs A."/>
            <person name="Gujja S."/>
            <person name="Hansen M."/>
            <person name="Howarth C."/>
            <person name="Imamovic A."/>
            <person name="Ireland A."/>
            <person name="Larimer J."/>
            <person name="McCowan C."/>
            <person name="Murphy C."/>
            <person name="Pearson M."/>
            <person name="Poon T.W."/>
            <person name="Priest M."/>
            <person name="Roberts A."/>
            <person name="Saif S."/>
            <person name="Shea T."/>
            <person name="Sisk P."/>
            <person name="Sykes S."/>
            <person name="Wortman J."/>
            <person name="Nusbaum C."/>
            <person name="Birren B."/>
        </authorList>
    </citation>
    <scope>NUCLEOTIDE SEQUENCE [LARGE SCALE GENOMIC DNA]</scope>
    <source>
        <strain evidence="13">A-37</strain>
    </source>
</reference>
<dbReference type="InterPro" id="IPR045129">
    <property type="entry name" value="RNF123/RKP/RSPRY1"/>
</dbReference>
<evidence type="ECO:0000256" key="2">
    <source>
        <dbReference type="ARBA" id="ARBA00012483"/>
    </source>
</evidence>
<dbReference type="SUPFAM" id="SSF57850">
    <property type="entry name" value="RING/U-box"/>
    <property type="match status" value="1"/>
</dbReference>
<dbReference type="Pfam" id="PF25576">
    <property type="entry name" value="TPR_RNF123"/>
    <property type="match status" value="1"/>
</dbReference>
<dbReference type="GO" id="GO:0005737">
    <property type="term" value="C:cytoplasm"/>
    <property type="evidence" value="ECO:0007669"/>
    <property type="project" value="TreeGrafter"/>
</dbReference>
<dbReference type="InterPro" id="IPR035773">
    <property type="entry name" value="SPRY_RNF123"/>
</dbReference>
<keyword evidence="4" id="KW-0479">Metal-binding</keyword>
<name>A0A182MM67_9DIPT</name>
<dbReference type="Gene3D" id="2.60.120.920">
    <property type="match status" value="1"/>
</dbReference>
<dbReference type="InterPro" id="IPR003877">
    <property type="entry name" value="SPRY_dom"/>
</dbReference>
<dbReference type="Gene3D" id="3.30.40.10">
    <property type="entry name" value="Zinc/RING finger domain, C3HC4 (zinc finger)"/>
    <property type="match status" value="1"/>
</dbReference>
<dbReference type="EC" id="2.3.2.27" evidence="2"/>
<keyword evidence="9" id="KW-1133">Transmembrane helix</keyword>
<dbReference type="PROSITE" id="PS50188">
    <property type="entry name" value="B302_SPRY"/>
    <property type="match status" value="1"/>
</dbReference>
<dbReference type="VEuPathDB" id="VectorBase:ACUA021626"/>
<keyword evidence="9" id="KW-0472">Membrane</keyword>
<dbReference type="InterPro" id="IPR013083">
    <property type="entry name" value="Znf_RING/FYVE/PHD"/>
</dbReference>
<protein>
    <recommendedName>
        <fullName evidence="2">RING-type E3 ubiquitin transferase</fullName>
        <ecNumber evidence="2">2.3.2.27</ecNumber>
    </recommendedName>
</protein>
<dbReference type="SUPFAM" id="SSF49899">
    <property type="entry name" value="Concanavalin A-like lectins/glucanases"/>
    <property type="match status" value="1"/>
</dbReference>
<dbReference type="GO" id="GO:0008270">
    <property type="term" value="F:zinc ion binding"/>
    <property type="evidence" value="ECO:0007669"/>
    <property type="project" value="UniProtKB-KW"/>
</dbReference>
<evidence type="ECO:0000256" key="6">
    <source>
        <dbReference type="ARBA" id="ARBA00022786"/>
    </source>
</evidence>
<evidence type="ECO:0000256" key="9">
    <source>
        <dbReference type="SAM" id="Phobius"/>
    </source>
</evidence>